<name>A0A219Y9I3_9CAUD</name>
<proteinExistence type="predicted"/>
<evidence type="ECO:0000313" key="2">
    <source>
        <dbReference type="Proteomes" id="UP000222894"/>
    </source>
</evidence>
<dbReference type="GO" id="GO:0016884">
    <property type="term" value="F:carbon-nitrogen ligase activity, with glutamine as amido-N-donor"/>
    <property type="evidence" value="ECO:0007669"/>
    <property type="project" value="InterPro"/>
</dbReference>
<accession>A0A219Y9I3</accession>
<dbReference type="InterPro" id="IPR003789">
    <property type="entry name" value="Asn/Gln_tRNA_amidoTrase-B-like"/>
</dbReference>
<evidence type="ECO:0000313" key="1">
    <source>
        <dbReference type="EMBL" id="APU00649.1"/>
    </source>
</evidence>
<dbReference type="SUPFAM" id="SSF89095">
    <property type="entry name" value="GatB/YqeY motif"/>
    <property type="match status" value="1"/>
</dbReference>
<dbReference type="EMBL" id="KY290948">
    <property type="protein sequence ID" value="APU00649.1"/>
    <property type="molecule type" value="Genomic_DNA"/>
</dbReference>
<reference evidence="1 2" key="1">
    <citation type="journal article" date="2017" name="Sci. Rep.">
        <title>Characterization and diversity of phages infecting Aeromonas salmonicida subsp. salmonicida.</title>
        <authorList>
            <person name="Vincent A.T."/>
            <person name="Paquet V.E."/>
            <person name="Bernatchez A."/>
            <person name="Tremblay D.M."/>
            <person name="Moineau S."/>
            <person name="Charette S.J."/>
        </authorList>
    </citation>
    <scope>NUCLEOTIDE SEQUENCE [LARGE SCALE GENOMIC DNA]</scope>
</reference>
<organism evidence="1 2">
    <name type="scientific">Aeromonas phage 44RR2.8t.2</name>
    <dbReference type="NCBI Taxonomy" id="1932900"/>
    <lineage>
        <taxon>Viruses</taxon>
        <taxon>Duplodnaviria</taxon>
        <taxon>Heunggongvirae</taxon>
        <taxon>Uroviricota</taxon>
        <taxon>Caudoviricetes</taxon>
        <taxon>Pantevenvirales</taxon>
        <taxon>Straboviridae</taxon>
        <taxon>Biquartavirus</taxon>
        <taxon>Biquartavirus 44RR2</taxon>
    </lineage>
</organism>
<dbReference type="Proteomes" id="UP000222894">
    <property type="component" value="Genome"/>
</dbReference>
<sequence length="156" mass="17480">MTLFEQITESRSQARREHGNKAVQLLGLVIGEVNQSRATDDESVRKVILSLMKGINDRIENKYTSEDLVEALKEKEMLSKFLPQEITVDQFNSIVNGKELMDIHRLVGPNINVLAGKLMGRISAGVKDGRWTVAKPKEMKKEIESYVIAALETIGV</sequence>
<protein>
    <submittedName>
        <fullName evidence="1">Uncharacterized protein</fullName>
    </submittedName>
</protein>